<organism evidence="3 4">
    <name type="scientific">Chitinophaga cymbidii</name>
    <dbReference type="NCBI Taxonomy" id="1096750"/>
    <lineage>
        <taxon>Bacteria</taxon>
        <taxon>Pseudomonadati</taxon>
        <taxon>Bacteroidota</taxon>
        <taxon>Chitinophagia</taxon>
        <taxon>Chitinophagales</taxon>
        <taxon>Chitinophagaceae</taxon>
        <taxon>Chitinophaga</taxon>
    </lineage>
</organism>
<gene>
    <name evidence="3" type="ORF">CCY01nite_46700</name>
</gene>
<accession>A0A512RRT6</accession>
<evidence type="ECO:0000259" key="2">
    <source>
        <dbReference type="Pfam" id="PF20434"/>
    </source>
</evidence>
<sequence>MSDVAYGPDARQKMDVYLPEGRTSGTPVVVLLHGGGFVAGDKSDIAAPSRQLSEKGYVVLNMNYRLVDTAGILQTPIVHKPSAVRITEQLQDIKLAVGVAAGKAAEWKIRVDRWAIAGHSAGATLAMLYAYTDVNADGRVKVAANWAGATDFSFQDESQFDQVDPRLVEIYYRAVGYEPVNANKLAYMAVSPYWVVSSGKGKATINIRPENNELFNMPDVSATLYEAFTNVLNSKNIPNRYIEIAGADHGFSQPGNWDKVITETDIFFREEL</sequence>
<dbReference type="Proteomes" id="UP000321436">
    <property type="component" value="Unassembled WGS sequence"/>
</dbReference>
<dbReference type="PANTHER" id="PTHR48081">
    <property type="entry name" value="AB HYDROLASE SUPERFAMILY PROTEIN C4A8.06C"/>
    <property type="match status" value="1"/>
</dbReference>
<comment type="caution">
    <text evidence="3">The sequence shown here is derived from an EMBL/GenBank/DDBJ whole genome shotgun (WGS) entry which is preliminary data.</text>
</comment>
<feature type="domain" description="BD-FAE-like" evidence="2">
    <location>
        <begin position="14"/>
        <end position="160"/>
    </location>
</feature>
<evidence type="ECO:0000313" key="3">
    <source>
        <dbReference type="EMBL" id="GEP98410.1"/>
    </source>
</evidence>
<dbReference type="EMBL" id="BKAU01000006">
    <property type="protein sequence ID" value="GEP98410.1"/>
    <property type="molecule type" value="Genomic_DNA"/>
</dbReference>
<proteinExistence type="predicted"/>
<protein>
    <recommendedName>
        <fullName evidence="2">BD-FAE-like domain-containing protein</fullName>
    </recommendedName>
</protein>
<dbReference type="Gene3D" id="3.40.50.1820">
    <property type="entry name" value="alpha/beta hydrolase"/>
    <property type="match status" value="1"/>
</dbReference>
<keyword evidence="1" id="KW-0378">Hydrolase</keyword>
<dbReference type="GO" id="GO:0016787">
    <property type="term" value="F:hydrolase activity"/>
    <property type="evidence" value="ECO:0007669"/>
    <property type="project" value="UniProtKB-KW"/>
</dbReference>
<reference evidence="3 4" key="1">
    <citation type="submission" date="2019-07" db="EMBL/GenBank/DDBJ databases">
        <title>Whole genome shotgun sequence of Chitinophaga cymbidii NBRC 109752.</title>
        <authorList>
            <person name="Hosoyama A."/>
            <person name="Uohara A."/>
            <person name="Ohji S."/>
            <person name="Ichikawa N."/>
        </authorList>
    </citation>
    <scope>NUCLEOTIDE SEQUENCE [LARGE SCALE GENOMIC DNA]</scope>
    <source>
        <strain evidence="3 4">NBRC 109752</strain>
    </source>
</reference>
<keyword evidence="4" id="KW-1185">Reference proteome</keyword>
<dbReference type="SUPFAM" id="SSF53474">
    <property type="entry name" value="alpha/beta-Hydrolases"/>
    <property type="match status" value="1"/>
</dbReference>
<dbReference type="AlphaFoldDB" id="A0A512RRT6"/>
<evidence type="ECO:0000313" key="4">
    <source>
        <dbReference type="Proteomes" id="UP000321436"/>
    </source>
</evidence>
<dbReference type="InterPro" id="IPR029058">
    <property type="entry name" value="AB_hydrolase_fold"/>
</dbReference>
<name>A0A512RRT6_9BACT</name>
<dbReference type="InterPro" id="IPR049492">
    <property type="entry name" value="BD-FAE-like_dom"/>
</dbReference>
<dbReference type="Pfam" id="PF20434">
    <property type="entry name" value="BD-FAE"/>
    <property type="match status" value="1"/>
</dbReference>
<dbReference type="InterPro" id="IPR050300">
    <property type="entry name" value="GDXG_lipolytic_enzyme"/>
</dbReference>
<evidence type="ECO:0000256" key="1">
    <source>
        <dbReference type="ARBA" id="ARBA00022801"/>
    </source>
</evidence>